<evidence type="ECO:0000313" key="1">
    <source>
        <dbReference type="EMBL" id="KAF0930246.1"/>
    </source>
</evidence>
<reference evidence="1 2" key="1">
    <citation type="submission" date="2019-11" db="EMBL/GenBank/DDBJ databases">
        <title>Whole genome sequence of Oryza granulata.</title>
        <authorList>
            <person name="Li W."/>
        </authorList>
    </citation>
    <scope>NUCLEOTIDE SEQUENCE [LARGE SCALE GENOMIC DNA]</scope>
    <source>
        <strain evidence="2">cv. Menghai</strain>
        <tissue evidence="1">Leaf</tissue>
    </source>
</reference>
<dbReference type="EMBL" id="SPHZ02000002">
    <property type="protein sequence ID" value="KAF0930246.1"/>
    <property type="molecule type" value="Genomic_DNA"/>
</dbReference>
<protein>
    <submittedName>
        <fullName evidence="1">Uncharacterized protein</fullName>
    </submittedName>
</protein>
<evidence type="ECO:0000313" key="2">
    <source>
        <dbReference type="Proteomes" id="UP000479710"/>
    </source>
</evidence>
<name>A0A6G1F026_9ORYZ</name>
<accession>A0A6G1F026</accession>
<dbReference type="Proteomes" id="UP000479710">
    <property type="component" value="Unassembled WGS sequence"/>
</dbReference>
<dbReference type="AlphaFoldDB" id="A0A6G1F026"/>
<keyword evidence="2" id="KW-1185">Reference proteome</keyword>
<organism evidence="1 2">
    <name type="scientific">Oryza meyeriana var. granulata</name>
    <dbReference type="NCBI Taxonomy" id="110450"/>
    <lineage>
        <taxon>Eukaryota</taxon>
        <taxon>Viridiplantae</taxon>
        <taxon>Streptophyta</taxon>
        <taxon>Embryophyta</taxon>
        <taxon>Tracheophyta</taxon>
        <taxon>Spermatophyta</taxon>
        <taxon>Magnoliopsida</taxon>
        <taxon>Liliopsida</taxon>
        <taxon>Poales</taxon>
        <taxon>Poaceae</taxon>
        <taxon>BOP clade</taxon>
        <taxon>Oryzoideae</taxon>
        <taxon>Oryzeae</taxon>
        <taxon>Oryzinae</taxon>
        <taxon>Oryza</taxon>
        <taxon>Oryza meyeriana</taxon>
    </lineage>
</organism>
<comment type="caution">
    <text evidence="1">The sequence shown here is derived from an EMBL/GenBank/DDBJ whole genome shotgun (WGS) entry which is preliminary data.</text>
</comment>
<sequence>MACHALVAVGALRPAPSPASQHARPAQGLLLLGHRGTVAPRVLLLLVAARWSGHEAHALHGLVLICRRGHAGGYYVFDPCTRALLALPDTKFPWKKSFKFIAHLTGRARTPAYMNVSYGLGYCSATGEYKVVRLFSHPVSGDAGEAGARSCLLYTSRLFSHPVSGDAGEAGARSAAH</sequence>
<proteinExistence type="predicted"/>
<gene>
    <name evidence="1" type="ORF">E2562_030887</name>
</gene>